<dbReference type="PANTHER" id="PTHR41283:SF1">
    <property type="entry name" value="AMINOGLYCOSIDE PHOSPHOTRANSFERASE DOMAIN-CONTAINING PROTEIN"/>
    <property type="match status" value="1"/>
</dbReference>
<dbReference type="Pfam" id="PF01636">
    <property type="entry name" value="APH"/>
    <property type="match status" value="1"/>
</dbReference>
<feature type="domain" description="Aminoglycoside phosphotransferase" evidence="1">
    <location>
        <begin position="19"/>
        <end position="239"/>
    </location>
</feature>
<dbReference type="InterPro" id="IPR011009">
    <property type="entry name" value="Kinase-like_dom_sf"/>
</dbReference>
<reference evidence="2" key="1">
    <citation type="submission" date="2019-08" db="EMBL/GenBank/DDBJ databases">
        <authorList>
            <person name="Kucharzyk K."/>
            <person name="Murdoch R.W."/>
            <person name="Higgins S."/>
            <person name="Loffler F."/>
        </authorList>
    </citation>
    <scope>NUCLEOTIDE SEQUENCE</scope>
</reference>
<sequence length="300" mass="34920">MDLSLLQDIPRFKEWHQLQELTGGNSRERKFRLVDGNGQSCILRISQVERFHLKHQEYANLVRLEPYGLCIPKPLQFGLCNGGSHLYMLLSWIEGTTVASLLPASSEEEQFQLGIQCGQTLRGLHDLSMVRSSIPWLERYQEIEEDILKKYHHSPIRLRNETSGLDYLQTHKHLLENRPLVIKHGDFHAANLICTPSKQIGIIDFDRCMISDPYEEFAILVWTAQKHPAFARGQIAGYFHHEIPHDFFPLLTYYITVYAFEHVSWALGYGKHGIDTIQKTAEDLIDLFENYTHFQPAWYR</sequence>
<dbReference type="PANTHER" id="PTHR41283">
    <property type="entry name" value="AMINOGLYCOSIDE PHOSPHOTRANSFERASE"/>
    <property type="match status" value="1"/>
</dbReference>
<accession>A0A645A5C0</accession>
<protein>
    <recommendedName>
        <fullName evidence="1">Aminoglycoside phosphotransferase domain-containing protein</fullName>
    </recommendedName>
</protein>
<proteinExistence type="predicted"/>
<dbReference type="InterPro" id="IPR002575">
    <property type="entry name" value="Aminoglycoside_PTrfase"/>
</dbReference>
<evidence type="ECO:0000259" key="1">
    <source>
        <dbReference type="Pfam" id="PF01636"/>
    </source>
</evidence>
<dbReference type="AlphaFoldDB" id="A0A645A5C0"/>
<evidence type="ECO:0000313" key="2">
    <source>
        <dbReference type="EMBL" id="MPM48277.1"/>
    </source>
</evidence>
<dbReference type="EMBL" id="VSSQ01012031">
    <property type="protein sequence ID" value="MPM48277.1"/>
    <property type="molecule type" value="Genomic_DNA"/>
</dbReference>
<name>A0A645A5C0_9ZZZZ</name>
<dbReference type="Gene3D" id="3.90.1200.10">
    <property type="match status" value="1"/>
</dbReference>
<comment type="caution">
    <text evidence="2">The sequence shown here is derived from an EMBL/GenBank/DDBJ whole genome shotgun (WGS) entry which is preliminary data.</text>
</comment>
<organism evidence="2">
    <name type="scientific">bioreactor metagenome</name>
    <dbReference type="NCBI Taxonomy" id="1076179"/>
    <lineage>
        <taxon>unclassified sequences</taxon>
        <taxon>metagenomes</taxon>
        <taxon>ecological metagenomes</taxon>
    </lineage>
</organism>
<dbReference type="SUPFAM" id="SSF56112">
    <property type="entry name" value="Protein kinase-like (PK-like)"/>
    <property type="match status" value="1"/>
</dbReference>
<gene>
    <name evidence="2" type="ORF">SDC9_95001</name>
</gene>